<dbReference type="EMBL" id="LT629736">
    <property type="protein sequence ID" value="SDS20890.1"/>
    <property type="molecule type" value="Genomic_DNA"/>
</dbReference>
<dbReference type="OrthoDB" id="5875302at2"/>
<reference evidence="2" key="1">
    <citation type="submission" date="2016-10" db="EMBL/GenBank/DDBJ databases">
        <authorList>
            <person name="Varghese N."/>
            <person name="Submissions S."/>
        </authorList>
    </citation>
    <scope>NUCLEOTIDE SEQUENCE [LARGE SCALE GENOMIC DNA]</scope>
    <source>
        <strain evidence="2">NRRL B-51270</strain>
    </source>
</reference>
<dbReference type="STRING" id="487184.SAMN05216421_1102"/>
<dbReference type="InterPro" id="IPR010906">
    <property type="entry name" value="Phage_lambda_Nu1_terminase-ssu"/>
</dbReference>
<dbReference type="AlphaFoldDB" id="A0A1H1QBT5"/>
<gene>
    <name evidence="1" type="ORF">SAMN05216421_1102</name>
</gene>
<name>A0A1H1QBT5_9GAMM</name>
<dbReference type="RefSeq" id="WP_093392208.1">
    <property type="nucleotide sequence ID" value="NZ_LT629736.1"/>
</dbReference>
<accession>A0A1H1QBT5</accession>
<organism evidence="1 2">
    <name type="scientific">Halopseudomonas xinjiangensis</name>
    <dbReference type="NCBI Taxonomy" id="487184"/>
    <lineage>
        <taxon>Bacteria</taxon>
        <taxon>Pseudomonadati</taxon>
        <taxon>Pseudomonadota</taxon>
        <taxon>Gammaproteobacteria</taxon>
        <taxon>Pseudomonadales</taxon>
        <taxon>Pseudomonadaceae</taxon>
        <taxon>Halopseudomonas</taxon>
    </lineage>
</organism>
<dbReference type="Proteomes" id="UP000243207">
    <property type="component" value="Chromosome I"/>
</dbReference>
<sequence>MTKSEPKKQRGWLNKSEMAASLGISVQAFDKWGVEPVERIGREAFYNCRSVVANRLGRAEEKHQPPGDEDLDPLAEHKLTQEKLRLTAAQADGQELKNEITRRKSVPTEFATFVLSRLAAEIGSLLDTLPLTLKRRHPDLETRHIDSVQRELAKARNRAATLDDRLPGLLNEYLDTADS</sequence>
<proteinExistence type="predicted"/>
<keyword evidence="2" id="KW-1185">Reference proteome</keyword>
<dbReference type="Pfam" id="PF07471">
    <property type="entry name" value="Phage_Nu1"/>
    <property type="match status" value="1"/>
</dbReference>
<evidence type="ECO:0000313" key="2">
    <source>
        <dbReference type="Proteomes" id="UP000243207"/>
    </source>
</evidence>
<evidence type="ECO:0000313" key="1">
    <source>
        <dbReference type="EMBL" id="SDS20890.1"/>
    </source>
</evidence>
<protein>
    <submittedName>
        <fullName evidence="1">Phage DNA packaging protein, Nu1 subunit of terminase</fullName>
    </submittedName>
</protein>